<sequence>MNRLGEITPRKITIPYIKGLSEKLKRIGNKFHISKTFKTTNTLRSILSKTKPNNEQERTKNCIYKIPCECDQFYLECDRSQICKHAWDNEYRVQWNNSNVVLKETDGKKRKIKEAALIMLNEANCVANSSAECSRIWLAILKEEVINKKIPVLIINSTSTHAKRNLESDRLEVLEKDLQLVNELQNILDGIYSSNRRRKKRELPIYFEQIPLTQNVAFANTEVPQILNEWNEKELMENNREPKTVIIREKRHPRSLRHLKRKKKYKRRRQDIQNVPADAATNRKSKLPNIYMDQPDFNTGRRSEFPWSKKENLRRKYRDWINVYDENIPMGVTQANSYDQNDEGKYFHIITTV</sequence>
<feature type="compositionally biased region" description="Basic residues" evidence="1">
    <location>
        <begin position="260"/>
        <end position="269"/>
    </location>
</feature>
<evidence type="ECO:0000313" key="3">
    <source>
        <dbReference type="Proteomes" id="UP001153709"/>
    </source>
</evidence>
<dbReference type="AlphaFoldDB" id="A0A9N9T8G6"/>
<gene>
    <name evidence="2" type="ORF">DIABBA_LOCUS13497</name>
</gene>
<keyword evidence="3" id="KW-1185">Reference proteome</keyword>
<dbReference type="OrthoDB" id="6767782at2759"/>
<dbReference type="Proteomes" id="UP001153709">
    <property type="component" value="Chromosome 9"/>
</dbReference>
<feature type="region of interest" description="Disordered" evidence="1">
    <location>
        <begin position="260"/>
        <end position="283"/>
    </location>
</feature>
<organism evidence="2 3">
    <name type="scientific">Diabrotica balteata</name>
    <name type="common">Banded cucumber beetle</name>
    <dbReference type="NCBI Taxonomy" id="107213"/>
    <lineage>
        <taxon>Eukaryota</taxon>
        <taxon>Metazoa</taxon>
        <taxon>Ecdysozoa</taxon>
        <taxon>Arthropoda</taxon>
        <taxon>Hexapoda</taxon>
        <taxon>Insecta</taxon>
        <taxon>Pterygota</taxon>
        <taxon>Neoptera</taxon>
        <taxon>Endopterygota</taxon>
        <taxon>Coleoptera</taxon>
        <taxon>Polyphaga</taxon>
        <taxon>Cucujiformia</taxon>
        <taxon>Chrysomeloidea</taxon>
        <taxon>Chrysomelidae</taxon>
        <taxon>Galerucinae</taxon>
        <taxon>Diabroticina</taxon>
        <taxon>Diabroticites</taxon>
        <taxon>Diabrotica</taxon>
    </lineage>
</organism>
<evidence type="ECO:0000313" key="2">
    <source>
        <dbReference type="EMBL" id="CAG9840879.1"/>
    </source>
</evidence>
<protein>
    <submittedName>
        <fullName evidence="2">Uncharacterized protein</fullName>
    </submittedName>
</protein>
<evidence type="ECO:0000256" key="1">
    <source>
        <dbReference type="SAM" id="MobiDB-lite"/>
    </source>
</evidence>
<name>A0A9N9T8G6_DIABA</name>
<reference evidence="2" key="1">
    <citation type="submission" date="2022-01" db="EMBL/GenBank/DDBJ databases">
        <authorList>
            <person name="King R."/>
        </authorList>
    </citation>
    <scope>NUCLEOTIDE SEQUENCE</scope>
</reference>
<accession>A0A9N9T8G6</accession>
<proteinExistence type="predicted"/>
<dbReference type="EMBL" id="OU898284">
    <property type="protein sequence ID" value="CAG9840879.1"/>
    <property type="molecule type" value="Genomic_DNA"/>
</dbReference>